<dbReference type="InParanoid" id="D6WZK1"/>
<dbReference type="Proteomes" id="UP000007266">
    <property type="component" value="Linkage group 9"/>
</dbReference>
<dbReference type="HOGENOM" id="CLU_1257540_0_0_1"/>
<name>D6WZK1_TRICA</name>
<dbReference type="AlphaFoldDB" id="D6WZK1"/>
<feature type="compositionally biased region" description="Basic and acidic residues" evidence="1">
    <location>
        <begin position="78"/>
        <end position="88"/>
    </location>
</feature>
<accession>D6WZK1</accession>
<keyword evidence="3" id="KW-1185">Reference proteome</keyword>
<protein>
    <submittedName>
        <fullName evidence="2">Uncharacterized protein</fullName>
    </submittedName>
</protein>
<evidence type="ECO:0000313" key="3">
    <source>
        <dbReference type="Proteomes" id="UP000007266"/>
    </source>
</evidence>
<organism evidence="2 3">
    <name type="scientific">Tribolium castaneum</name>
    <name type="common">Red flour beetle</name>
    <dbReference type="NCBI Taxonomy" id="7070"/>
    <lineage>
        <taxon>Eukaryota</taxon>
        <taxon>Metazoa</taxon>
        <taxon>Ecdysozoa</taxon>
        <taxon>Arthropoda</taxon>
        <taxon>Hexapoda</taxon>
        <taxon>Insecta</taxon>
        <taxon>Pterygota</taxon>
        <taxon>Neoptera</taxon>
        <taxon>Endopterygota</taxon>
        <taxon>Coleoptera</taxon>
        <taxon>Polyphaga</taxon>
        <taxon>Cucujiformia</taxon>
        <taxon>Tenebrionidae</taxon>
        <taxon>Tenebrionidae incertae sedis</taxon>
        <taxon>Tribolium</taxon>
    </lineage>
</organism>
<dbReference type="EMBL" id="KQ971372">
    <property type="protein sequence ID" value="EFA09692.2"/>
    <property type="molecule type" value="Genomic_DNA"/>
</dbReference>
<feature type="compositionally biased region" description="Polar residues" evidence="1">
    <location>
        <begin position="54"/>
        <end position="66"/>
    </location>
</feature>
<feature type="region of interest" description="Disordered" evidence="1">
    <location>
        <begin position="1"/>
        <end position="105"/>
    </location>
</feature>
<evidence type="ECO:0000256" key="1">
    <source>
        <dbReference type="SAM" id="MobiDB-lite"/>
    </source>
</evidence>
<evidence type="ECO:0000313" key="2">
    <source>
        <dbReference type="EMBL" id="EFA09692.2"/>
    </source>
</evidence>
<proteinExistence type="predicted"/>
<feature type="compositionally biased region" description="Polar residues" evidence="1">
    <location>
        <begin position="31"/>
        <end position="42"/>
    </location>
</feature>
<reference evidence="2 3" key="2">
    <citation type="journal article" date="2010" name="Nucleic Acids Res.">
        <title>BeetleBase in 2010: revisions to provide comprehensive genomic information for Tribolium castaneum.</title>
        <authorList>
            <person name="Kim H.S."/>
            <person name="Murphy T."/>
            <person name="Xia J."/>
            <person name="Caragea D."/>
            <person name="Park Y."/>
            <person name="Beeman R.W."/>
            <person name="Lorenzen M.D."/>
            <person name="Butcher S."/>
            <person name="Manak J.R."/>
            <person name="Brown S.J."/>
        </authorList>
    </citation>
    <scope>GENOME REANNOTATION</scope>
    <source>
        <strain evidence="2 3">Georgia GA2</strain>
    </source>
</reference>
<gene>
    <name evidence="2" type="primary">AUGUSTUS-3.0.2_11821</name>
    <name evidence="2" type="ORF">TcasGA2_TC011821</name>
</gene>
<reference evidence="2 3" key="1">
    <citation type="journal article" date="2008" name="Nature">
        <title>The genome of the model beetle and pest Tribolium castaneum.</title>
        <authorList>
            <consortium name="Tribolium Genome Sequencing Consortium"/>
            <person name="Richards S."/>
            <person name="Gibbs R.A."/>
            <person name="Weinstock G.M."/>
            <person name="Brown S.J."/>
            <person name="Denell R."/>
            <person name="Beeman R.W."/>
            <person name="Gibbs R."/>
            <person name="Beeman R.W."/>
            <person name="Brown S.J."/>
            <person name="Bucher G."/>
            <person name="Friedrich M."/>
            <person name="Grimmelikhuijzen C.J."/>
            <person name="Klingler M."/>
            <person name="Lorenzen M."/>
            <person name="Richards S."/>
            <person name="Roth S."/>
            <person name="Schroder R."/>
            <person name="Tautz D."/>
            <person name="Zdobnov E.M."/>
            <person name="Muzny D."/>
            <person name="Gibbs R.A."/>
            <person name="Weinstock G.M."/>
            <person name="Attaway T."/>
            <person name="Bell S."/>
            <person name="Buhay C.J."/>
            <person name="Chandrabose M.N."/>
            <person name="Chavez D."/>
            <person name="Clerk-Blankenburg K.P."/>
            <person name="Cree A."/>
            <person name="Dao M."/>
            <person name="Davis C."/>
            <person name="Chacko J."/>
            <person name="Dinh H."/>
            <person name="Dugan-Rocha S."/>
            <person name="Fowler G."/>
            <person name="Garner T.T."/>
            <person name="Garnes J."/>
            <person name="Gnirke A."/>
            <person name="Hawes A."/>
            <person name="Hernandez J."/>
            <person name="Hines S."/>
            <person name="Holder M."/>
            <person name="Hume J."/>
            <person name="Jhangiani S.N."/>
            <person name="Joshi V."/>
            <person name="Khan Z.M."/>
            <person name="Jackson L."/>
            <person name="Kovar C."/>
            <person name="Kowis A."/>
            <person name="Lee S."/>
            <person name="Lewis L.R."/>
            <person name="Margolis J."/>
            <person name="Morgan M."/>
            <person name="Nazareth L.V."/>
            <person name="Nguyen N."/>
            <person name="Okwuonu G."/>
            <person name="Parker D."/>
            <person name="Richards S."/>
            <person name="Ruiz S.J."/>
            <person name="Santibanez J."/>
            <person name="Savard J."/>
            <person name="Scherer S.E."/>
            <person name="Schneider B."/>
            <person name="Sodergren E."/>
            <person name="Tautz D."/>
            <person name="Vattahil S."/>
            <person name="Villasana D."/>
            <person name="White C.S."/>
            <person name="Wright R."/>
            <person name="Park Y."/>
            <person name="Beeman R.W."/>
            <person name="Lord J."/>
            <person name="Oppert B."/>
            <person name="Lorenzen M."/>
            <person name="Brown S."/>
            <person name="Wang L."/>
            <person name="Savard J."/>
            <person name="Tautz D."/>
            <person name="Richards S."/>
            <person name="Weinstock G."/>
            <person name="Gibbs R.A."/>
            <person name="Liu Y."/>
            <person name="Worley K."/>
            <person name="Weinstock G."/>
            <person name="Elsik C.G."/>
            <person name="Reese J.T."/>
            <person name="Elhaik E."/>
            <person name="Landan G."/>
            <person name="Graur D."/>
            <person name="Arensburger P."/>
            <person name="Atkinson P."/>
            <person name="Beeman R.W."/>
            <person name="Beidler J."/>
            <person name="Brown S.J."/>
            <person name="Demuth J.P."/>
            <person name="Drury D.W."/>
            <person name="Du Y.Z."/>
            <person name="Fujiwara H."/>
            <person name="Lorenzen M."/>
            <person name="Maselli V."/>
            <person name="Osanai M."/>
            <person name="Park Y."/>
            <person name="Robertson H.M."/>
            <person name="Tu Z."/>
            <person name="Wang J.J."/>
            <person name="Wang S."/>
            <person name="Richards S."/>
            <person name="Song H."/>
            <person name="Zhang L."/>
            <person name="Sodergren E."/>
            <person name="Werner D."/>
            <person name="Stanke M."/>
            <person name="Morgenstern B."/>
            <person name="Solovyev V."/>
            <person name="Kosarev P."/>
            <person name="Brown G."/>
            <person name="Chen H.C."/>
            <person name="Ermolaeva O."/>
            <person name="Hlavina W."/>
            <person name="Kapustin Y."/>
            <person name="Kiryutin B."/>
            <person name="Kitts P."/>
            <person name="Maglott D."/>
            <person name="Pruitt K."/>
            <person name="Sapojnikov V."/>
            <person name="Souvorov A."/>
            <person name="Mackey A.J."/>
            <person name="Waterhouse R.M."/>
            <person name="Wyder S."/>
            <person name="Zdobnov E.M."/>
            <person name="Zdobnov E.M."/>
            <person name="Wyder S."/>
            <person name="Kriventseva E.V."/>
            <person name="Kadowaki T."/>
            <person name="Bork P."/>
            <person name="Aranda M."/>
            <person name="Bao R."/>
            <person name="Beermann A."/>
            <person name="Berns N."/>
            <person name="Bolognesi R."/>
            <person name="Bonneton F."/>
            <person name="Bopp D."/>
            <person name="Brown S.J."/>
            <person name="Bucher G."/>
            <person name="Butts T."/>
            <person name="Chaumot A."/>
            <person name="Denell R.E."/>
            <person name="Ferrier D.E."/>
            <person name="Friedrich M."/>
            <person name="Gordon C.M."/>
            <person name="Jindra M."/>
            <person name="Klingler M."/>
            <person name="Lan Q."/>
            <person name="Lattorff H.M."/>
            <person name="Laudet V."/>
            <person name="von Levetsow C."/>
            <person name="Liu Z."/>
            <person name="Lutz R."/>
            <person name="Lynch J.A."/>
            <person name="da Fonseca R.N."/>
            <person name="Posnien N."/>
            <person name="Reuter R."/>
            <person name="Roth S."/>
            <person name="Savard J."/>
            <person name="Schinko J.B."/>
            <person name="Schmitt C."/>
            <person name="Schoppmeier M."/>
            <person name="Schroder R."/>
            <person name="Shippy T.D."/>
            <person name="Simonnet F."/>
            <person name="Marques-Souza H."/>
            <person name="Tautz D."/>
            <person name="Tomoyasu Y."/>
            <person name="Trauner J."/>
            <person name="Van der Zee M."/>
            <person name="Vervoort M."/>
            <person name="Wittkopp N."/>
            <person name="Wimmer E.A."/>
            <person name="Yang X."/>
            <person name="Jones A.K."/>
            <person name="Sattelle D.B."/>
            <person name="Ebert P.R."/>
            <person name="Nelson D."/>
            <person name="Scott J.G."/>
            <person name="Beeman R.W."/>
            <person name="Muthukrishnan S."/>
            <person name="Kramer K.J."/>
            <person name="Arakane Y."/>
            <person name="Beeman R.W."/>
            <person name="Zhu Q."/>
            <person name="Hogenkamp D."/>
            <person name="Dixit R."/>
            <person name="Oppert B."/>
            <person name="Jiang H."/>
            <person name="Zou Z."/>
            <person name="Marshall J."/>
            <person name="Elpidina E."/>
            <person name="Vinokurov K."/>
            <person name="Oppert C."/>
            <person name="Zou Z."/>
            <person name="Evans J."/>
            <person name="Lu Z."/>
            <person name="Zhao P."/>
            <person name="Sumathipala N."/>
            <person name="Altincicek B."/>
            <person name="Vilcinskas A."/>
            <person name="Williams M."/>
            <person name="Hultmark D."/>
            <person name="Hetru C."/>
            <person name="Jiang H."/>
            <person name="Grimmelikhuijzen C.J."/>
            <person name="Hauser F."/>
            <person name="Cazzamali G."/>
            <person name="Williamson M."/>
            <person name="Park Y."/>
            <person name="Li B."/>
            <person name="Tanaka Y."/>
            <person name="Predel R."/>
            <person name="Neupert S."/>
            <person name="Schachtner J."/>
            <person name="Verleyen P."/>
            <person name="Raible F."/>
            <person name="Bork P."/>
            <person name="Friedrich M."/>
            <person name="Walden K.K."/>
            <person name="Robertson H.M."/>
            <person name="Angeli S."/>
            <person name="Foret S."/>
            <person name="Bucher G."/>
            <person name="Schuetz S."/>
            <person name="Maleszka R."/>
            <person name="Wimmer E.A."/>
            <person name="Beeman R.W."/>
            <person name="Lorenzen M."/>
            <person name="Tomoyasu Y."/>
            <person name="Miller S.C."/>
            <person name="Grossmann D."/>
            <person name="Bucher G."/>
        </authorList>
    </citation>
    <scope>NUCLEOTIDE SEQUENCE [LARGE SCALE GENOMIC DNA]</scope>
    <source>
        <strain evidence="2 3">Georgia GA2</strain>
    </source>
</reference>
<sequence length="200" mass="22278">MASKQKDSGAQKSPRGSITERRNSRFLSGASIPNSTIRSSLENPGKIELPAQKIPSSTNTSVTSAGKTPEAEANDTSENEKRGMERMRQKIRNAQTVELPVVSKERRRSSTVKDFDFSIPQKQMRRSTLESIKNAIDESPSHVTKLVNADSIEKSNVGQTFKVLDDPVLVLKPKNNDQIQKKDLQTQTSFVLEKLIVQKQ</sequence>